<accession>A0A934VD71</accession>
<gene>
    <name evidence="1" type="ORF">JIN81_03110</name>
</gene>
<evidence type="ECO:0008006" key="3">
    <source>
        <dbReference type="Google" id="ProtNLM"/>
    </source>
</evidence>
<keyword evidence="2" id="KW-1185">Reference proteome</keyword>
<dbReference type="EMBL" id="JAENII010000002">
    <property type="protein sequence ID" value="MBK1825994.1"/>
    <property type="molecule type" value="Genomic_DNA"/>
</dbReference>
<name>A0A934VD71_9BACT</name>
<dbReference type="PROSITE" id="PS51257">
    <property type="entry name" value="PROKAR_LIPOPROTEIN"/>
    <property type="match status" value="1"/>
</dbReference>
<dbReference type="RefSeq" id="WP_200276233.1">
    <property type="nucleotide sequence ID" value="NZ_JAENII010000002.1"/>
</dbReference>
<dbReference type="Proteomes" id="UP000658278">
    <property type="component" value="Unassembled WGS sequence"/>
</dbReference>
<dbReference type="AlphaFoldDB" id="A0A934VD71"/>
<sequence>MNRFCSLGSCIALLALSGCDKASSWLEKGGLGGLPDRVGEPGGAVSADFEALVDRSDAGVRFRRDIPYPLNLKGKLNVTTKHHKVLVVSESELGKKSERIDYRLETEMGFDKQMGSFEVSLSKVGRRILEEEEEVDQAPLAATAESGLENRATRFLLTEGGWKTARKEGATDFKALVWADALVGTVPQLMVESGAHPRVQWFSSSRYWRRGERVVLTGSSIKMLHPYDVSGRVVLIFEGEEAIDGHPCGVFSVEGDLEVHDKIELEGRLTESEIAIRSGKIWASLLYPVILREEYDAVQTISRWPTSARKGPMTKLQGRFEVTKSRAWLPQG</sequence>
<evidence type="ECO:0000313" key="1">
    <source>
        <dbReference type="EMBL" id="MBK1825994.1"/>
    </source>
</evidence>
<reference evidence="1" key="1">
    <citation type="submission" date="2021-01" db="EMBL/GenBank/DDBJ databases">
        <title>Modified the classification status of verrucomicrobia.</title>
        <authorList>
            <person name="Feng X."/>
        </authorList>
    </citation>
    <scope>NUCLEOTIDE SEQUENCE</scope>
    <source>
        <strain evidence="1">KCTC 22201</strain>
    </source>
</reference>
<proteinExistence type="predicted"/>
<protein>
    <recommendedName>
        <fullName evidence="3">Lipoprotein</fullName>
    </recommendedName>
</protein>
<evidence type="ECO:0000313" key="2">
    <source>
        <dbReference type="Proteomes" id="UP000658278"/>
    </source>
</evidence>
<organism evidence="1 2">
    <name type="scientific">Haloferula rosea</name>
    <dbReference type="NCBI Taxonomy" id="490093"/>
    <lineage>
        <taxon>Bacteria</taxon>
        <taxon>Pseudomonadati</taxon>
        <taxon>Verrucomicrobiota</taxon>
        <taxon>Verrucomicrobiia</taxon>
        <taxon>Verrucomicrobiales</taxon>
        <taxon>Verrucomicrobiaceae</taxon>
        <taxon>Haloferula</taxon>
    </lineage>
</organism>
<comment type="caution">
    <text evidence="1">The sequence shown here is derived from an EMBL/GenBank/DDBJ whole genome shotgun (WGS) entry which is preliminary data.</text>
</comment>